<dbReference type="PROSITE" id="PS00143">
    <property type="entry name" value="INSULINASE"/>
    <property type="match status" value="1"/>
</dbReference>
<evidence type="ECO:0000259" key="11">
    <source>
        <dbReference type="Pfam" id="PF16187"/>
    </source>
</evidence>
<evidence type="ECO:0000256" key="3">
    <source>
        <dbReference type="ARBA" id="ARBA00022723"/>
    </source>
</evidence>
<organism evidence="13">
    <name type="scientific">Drosophila grimshawi</name>
    <name type="common">Hawaiian fruit fly</name>
    <name type="synonym">Idiomyia grimshawi</name>
    <dbReference type="NCBI Taxonomy" id="7222"/>
    <lineage>
        <taxon>Eukaryota</taxon>
        <taxon>Metazoa</taxon>
        <taxon>Ecdysozoa</taxon>
        <taxon>Arthropoda</taxon>
        <taxon>Hexapoda</taxon>
        <taxon>Insecta</taxon>
        <taxon>Pterygota</taxon>
        <taxon>Neoptera</taxon>
        <taxon>Endopterygota</taxon>
        <taxon>Diptera</taxon>
        <taxon>Brachycera</taxon>
        <taxon>Muscomorpha</taxon>
        <taxon>Ephydroidea</taxon>
        <taxon>Drosophilidae</taxon>
        <taxon>Drosophila</taxon>
        <taxon>Hawaiian Drosophila</taxon>
    </lineage>
</organism>
<gene>
    <name evidence="12" type="primary">Dgri\GH16264</name>
    <name evidence="12" type="ORF">Dgri_GH16264</name>
</gene>
<dbReference type="GO" id="GO:0046872">
    <property type="term" value="F:metal ion binding"/>
    <property type="evidence" value="ECO:0007669"/>
    <property type="project" value="UniProtKB-KW"/>
</dbReference>
<evidence type="ECO:0000256" key="5">
    <source>
        <dbReference type="ARBA" id="ARBA00022833"/>
    </source>
</evidence>
<feature type="compositionally biased region" description="Polar residues" evidence="8">
    <location>
        <begin position="63"/>
        <end position="87"/>
    </location>
</feature>
<dbReference type="InterPro" id="IPR001431">
    <property type="entry name" value="Pept_M16_Zn_BS"/>
</dbReference>
<evidence type="ECO:0000256" key="8">
    <source>
        <dbReference type="SAM" id="MobiDB-lite"/>
    </source>
</evidence>
<name>B4IXU9_DROGR</name>
<dbReference type="Gene3D" id="3.30.830.10">
    <property type="entry name" value="Metalloenzyme, LuxS/M16 peptidase-like"/>
    <property type="match status" value="4"/>
</dbReference>
<dbReference type="InterPro" id="IPR050626">
    <property type="entry name" value="Peptidase_M16"/>
</dbReference>
<evidence type="ECO:0000313" key="13">
    <source>
        <dbReference type="Proteomes" id="UP000001070"/>
    </source>
</evidence>
<dbReference type="EMBL" id="CH916366">
    <property type="protein sequence ID" value="EDV96470.1"/>
    <property type="molecule type" value="Genomic_DNA"/>
</dbReference>
<dbReference type="Proteomes" id="UP000001070">
    <property type="component" value="Unassembled WGS sequence"/>
</dbReference>
<evidence type="ECO:0000256" key="4">
    <source>
        <dbReference type="ARBA" id="ARBA00022801"/>
    </source>
</evidence>
<dbReference type="InterPro" id="IPR011765">
    <property type="entry name" value="Pept_M16_N"/>
</dbReference>
<dbReference type="OrthoDB" id="952271at2759"/>
<proteinExistence type="inferred from homology"/>
<keyword evidence="3" id="KW-0479">Metal-binding</keyword>
<dbReference type="eggNOG" id="KOG0959">
    <property type="taxonomic scope" value="Eukaryota"/>
</dbReference>
<dbReference type="SMR" id="B4IXU9"/>
<keyword evidence="5" id="KW-0862">Zinc</keyword>
<dbReference type="PANTHER" id="PTHR43690">
    <property type="entry name" value="NARDILYSIN"/>
    <property type="match status" value="1"/>
</dbReference>
<evidence type="ECO:0000313" key="12">
    <source>
        <dbReference type="EMBL" id="EDV96470.1"/>
    </source>
</evidence>
<dbReference type="SUPFAM" id="SSF63411">
    <property type="entry name" value="LuxS/MPP-like metallohydrolase"/>
    <property type="match status" value="4"/>
</dbReference>
<keyword evidence="13" id="KW-1185">Reference proteome</keyword>
<evidence type="ECO:0000256" key="7">
    <source>
        <dbReference type="RuleBase" id="RU004447"/>
    </source>
</evidence>
<dbReference type="AlphaFoldDB" id="B4IXU9"/>
<keyword evidence="4" id="KW-0378">Hydrolase</keyword>
<sequence>MPLRHRIDPRHILKHWQKYISLRSKATSITLMDPPDKSEGDRKLYRALSLSNGLRAMLISDPSKGSNAASQTSMHSPAPSTGTSSDSSLEHYKGKLAACAVMMGVGSFHEPRQYQGLAHFLEHMIFMGSKKYPIENAFDSFVAKSGGFSNAHTENEDTCFYFEVEEQHLDKTLDMFMHLMKEPLMSIDAMARERSSVQAEFEQTHMIDEVRRDQLMASMASDGYPHGTFSWGNLKSLQEDVNDEHLHKTLHAFRRKHYGANRMIVCLQAELPLDELEALLVRHCSDIPKSEEPVLDASKFNYRHAFREQFFREVLLVQPVEDVCKLEITWVLPAMRQYYRSKPDTFMSQLLGYEGVGSLCSYLRQRLWCMSIMAGVSGNSFDNNSIYSLFTLSIYLTDDGFEHLDDVIAATFAWIRLLNESNTLFATYQEMQQIAATNFRFQIEMTSMDNVQSIAEAIRFLPPKDVLSGTELYFEYDEAALLMVKQHLGEFRFNIMISSHIPYNQLEYDRVEPWFGTHYMGIDMPEKWQAMWLNPQPHPELKLPEPNPFITTDFTVHWLEEGKPHIPRRPKALIRNDLCELWYRPDDTFLLPDGFINLYLITPILRRSPLDYISAVLFTYLVEFSIAERLYPALMAGLSYGLETADKGLVLRVSGYNQKLPLLLEIIMQVMQTLEIDPAQVLSFKELKKRQLFNALITGKSLNLDLRLTVLEHMRFSLLQKYNAIDSITVDDVQSFKDNFHKKMYVQCLIQGNFTEQEARDVMQKVHDIYHSAKVENLQEQHNRLVQLPLGQHYLRVRTLNEDDPNTIVSNYYQLGPCSIRMECLMDLVDQIVEEPFFNQLRTQEQLGYSLAVYQRIGYGILAYILNINTQENKHRADHVEARLEAFRAGMPELVASLSDQEFDEVRATLINGKKLGDHSLDDEVMRNWTEIVSMEYFFNRIDMQIQTLSTLSKQDVSDFLLNYDKSHLRKLSVQVIGAPTVARQSPNQSISDAIAARQDSVTGLGRRPGSLSMLLDEVQRNISEEQLLFEQIGDRVHLEFIGEGNNPEHITDINAFKRNLHVYPFITSNPKQHTTGNKS</sequence>
<dbReference type="InterPro" id="IPR011249">
    <property type="entry name" value="Metalloenz_LuxS/M16"/>
</dbReference>
<keyword evidence="6" id="KW-0482">Metalloprotease</keyword>
<dbReference type="OMA" id="RMECLMD"/>
<reference evidence="12 13" key="1">
    <citation type="journal article" date="2007" name="Nature">
        <title>Evolution of genes and genomes on the Drosophila phylogeny.</title>
        <authorList>
            <consortium name="Drosophila 12 Genomes Consortium"/>
            <person name="Clark A.G."/>
            <person name="Eisen M.B."/>
            <person name="Smith D.R."/>
            <person name="Bergman C.M."/>
            <person name="Oliver B."/>
            <person name="Markow T.A."/>
            <person name="Kaufman T.C."/>
            <person name="Kellis M."/>
            <person name="Gelbart W."/>
            <person name="Iyer V.N."/>
            <person name="Pollard D.A."/>
            <person name="Sackton T.B."/>
            <person name="Larracuente A.M."/>
            <person name="Singh N.D."/>
            <person name="Abad J.P."/>
            <person name="Abt D.N."/>
            <person name="Adryan B."/>
            <person name="Aguade M."/>
            <person name="Akashi H."/>
            <person name="Anderson W.W."/>
            <person name="Aquadro C.F."/>
            <person name="Ardell D.H."/>
            <person name="Arguello R."/>
            <person name="Artieri C.G."/>
            <person name="Barbash D.A."/>
            <person name="Barker D."/>
            <person name="Barsanti P."/>
            <person name="Batterham P."/>
            <person name="Batzoglou S."/>
            <person name="Begun D."/>
            <person name="Bhutkar A."/>
            <person name="Blanco E."/>
            <person name="Bosak S.A."/>
            <person name="Bradley R.K."/>
            <person name="Brand A.D."/>
            <person name="Brent M.R."/>
            <person name="Brooks A.N."/>
            <person name="Brown R.H."/>
            <person name="Butlin R.K."/>
            <person name="Caggese C."/>
            <person name="Calvi B.R."/>
            <person name="Bernardo de Carvalho A."/>
            <person name="Caspi A."/>
            <person name="Castrezana S."/>
            <person name="Celniker S.E."/>
            <person name="Chang J.L."/>
            <person name="Chapple C."/>
            <person name="Chatterji S."/>
            <person name="Chinwalla A."/>
            <person name="Civetta A."/>
            <person name="Clifton S.W."/>
            <person name="Comeron J.M."/>
            <person name="Costello J.C."/>
            <person name="Coyne J.A."/>
            <person name="Daub J."/>
            <person name="David R.G."/>
            <person name="Delcher A.L."/>
            <person name="Delehaunty K."/>
            <person name="Do C.B."/>
            <person name="Ebling H."/>
            <person name="Edwards K."/>
            <person name="Eickbush T."/>
            <person name="Evans J.D."/>
            <person name="Filipski A."/>
            <person name="Findeiss S."/>
            <person name="Freyhult E."/>
            <person name="Fulton L."/>
            <person name="Fulton R."/>
            <person name="Garcia A.C."/>
            <person name="Gardiner A."/>
            <person name="Garfield D.A."/>
            <person name="Garvin B.E."/>
            <person name="Gibson G."/>
            <person name="Gilbert D."/>
            <person name="Gnerre S."/>
            <person name="Godfrey J."/>
            <person name="Good R."/>
            <person name="Gotea V."/>
            <person name="Gravely B."/>
            <person name="Greenberg A.J."/>
            <person name="Griffiths-Jones S."/>
            <person name="Gross S."/>
            <person name="Guigo R."/>
            <person name="Gustafson E.A."/>
            <person name="Haerty W."/>
            <person name="Hahn M.W."/>
            <person name="Halligan D.L."/>
            <person name="Halpern A.L."/>
            <person name="Halter G.M."/>
            <person name="Han M.V."/>
            <person name="Heger A."/>
            <person name="Hillier L."/>
            <person name="Hinrichs A.S."/>
            <person name="Holmes I."/>
            <person name="Hoskins R.A."/>
            <person name="Hubisz M.J."/>
            <person name="Hultmark D."/>
            <person name="Huntley M.A."/>
            <person name="Jaffe D.B."/>
            <person name="Jagadeeshan S."/>
            <person name="Jeck W.R."/>
            <person name="Johnson J."/>
            <person name="Jones C.D."/>
            <person name="Jordan W.C."/>
            <person name="Karpen G.H."/>
            <person name="Kataoka E."/>
            <person name="Keightley P.D."/>
            <person name="Kheradpour P."/>
            <person name="Kirkness E.F."/>
            <person name="Koerich L.B."/>
            <person name="Kristiansen K."/>
            <person name="Kudrna D."/>
            <person name="Kulathinal R.J."/>
            <person name="Kumar S."/>
            <person name="Kwok R."/>
            <person name="Lander E."/>
            <person name="Langley C.H."/>
            <person name="Lapoint R."/>
            <person name="Lazzaro B.P."/>
            <person name="Lee S.J."/>
            <person name="Levesque L."/>
            <person name="Li R."/>
            <person name="Lin C.F."/>
            <person name="Lin M.F."/>
            <person name="Lindblad-Toh K."/>
            <person name="Llopart A."/>
            <person name="Long M."/>
            <person name="Low L."/>
            <person name="Lozovsky E."/>
            <person name="Lu J."/>
            <person name="Luo M."/>
            <person name="Machado C.A."/>
            <person name="Makalowski W."/>
            <person name="Marzo M."/>
            <person name="Matsuda M."/>
            <person name="Matzkin L."/>
            <person name="McAllister B."/>
            <person name="McBride C.S."/>
            <person name="McKernan B."/>
            <person name="McKernan K."/>
            <person name="Mendez-Lago M."/>
            <person name="Minx P."/>
            <person name="Mollenhauer M.U."/>
            <person name="Montooth K."/>
            <person name="Mount S.M."/>
            <person name="Mu X."/>
            <person name="Myers E."/>
            <person name="Negre B."/>
            <person name="Newfeld S."/>
            <person name="Nielsen R."/>
            <person name="Noor M.A."/>
            <person name="O'Grady P."/>
            <person name="Pachter L."/>
            <person name="Papaceit M."/>
            <person name="Parisi M.J."/>
            <person name="Parisi M."/>
            <person name="Parts L."/>
            <person name="Pedersen J.S."/>
            <person name="Pesole G."/>
            <person name="Phillippy A.M."/>
            <person name="Ponting C.P."/>
            <person name="Pop M."/>
            <person name="Porcelli D."/>
            <person name="Powell J.R."/>
            <person name="Prohaska S."/>
            <person name="Pruitt K."/>
            <person name="Puig M."/>
            <person name="Quesneville H."/>
            <person name="Ram K.R."/>
            <person name="Rand D."/>
            <person name="Rasmussen M.D."/>
            <person name="Reed L.K."/>
            <person name="Reenan R."/>
            <person name="Reily A."/>
            <person name="Remington K.A."/>
            <person name="Rieger T.T."/>
            <person name="Ritchie M.G."/>
            <person name="Robin C."/>
            <person name="Rogers Y.H."/>
            <person name="Rohde C."/>
            <person name="Rozas J."/>
            <person name="Rubenfield M.J."/>
            <person name="Ruiz A."/>
            <person name="Russo S."/>
            <person name="Salzberg S.L."/>
            <person name="Sanchez-Gracia A."/>
            <person name="Saranga D.J."/>
            <person name="Sato H."/>
            <person name="Schaeffer S.W."/>
            <person name="Schatz M.C."/>
            <person name="Schlenke T."/>
            <person name="Schwartz R."/>
            <person name="Segarra C."/>
            <person name="Singh R.S."/>
            <person name="Sirot L."/>
            <person name="Sirota M."/>
            <person name="Sisneros N.B."/>
            <person name="Smith C.D."/>
            <person name="Smith T.F."/>
            <person name="Spieth J."/>
            <person name="Stage D.E."/>
            <person name="Stark A."/>
            <person name="Stephan W."/>
            <person name="Strausberg R.L."/>
            <person name="Strempel S."/>
            <person name="Sturgill D."/>
            <person name="Sutton G."/>
            <person name="Sutton G.G."/>
            <person name="Tao W."/>
            <person name="Teichmann S."/>
            <person name="Tobari Y.N."/>
            <person name="Tomimura Y."/>
            <person name="Tsolas J.M."/>
            <person name="Valente V.L."/>
            <person name="Venter E."/>
            <person name="Venter J.C."/>
            <person name="Vicario S."/>
            <person name="Vieira F.G."/>
            <person name="Vilella A.J."/>
            <person name="Villasante A."/>
            <person name="Walenz B."/>
            <person name="Wang J."/>
            <person name="Wasserman M."/>
            <person name="Watts T."/>
            <person name="Wilson D."/>
            <person name="Wilson R.K."/>
            <person name="Wing R.A."/>
            <person name="Wolfner M.F."/>
            <person name="Wong A."/>
            <person name="Wong G.K."/>
            <person name="Wu C.I."/>
            <person name="Wu G."/>
            <person name="Yamamoto D."/>
            <person name="Yang H.P."/>
            <person name="Yang S.P."/>
            <person name="Yorke J.A."/>
            <person name="Yoshida K."/>
            <person name="Zdobnov E."/>
            <person name="Zhang P."/>
            <person name="Zhang Y."/>
            <person name="Zimin A.V."/>
            <person name="Baldwin J."/>
            <person name="Abdouelleil A."/>
            <person name="Abdulkadir J."/>
            <person name="Abebe A."/>
            <person name="Abera B."/>
            <person name="Abreu J."/>
            <person name="Acer S.C."/>
            <person name="Aftuck L."/>
            <person name="Alexander A."/>
            <person name="An P."/>
            <person name="Anderson E."/>
            <person name="Anderson S."/>
            <person name="Arachi H."/>
            <person name="Azer M."/>
            <person name="Bachantsang P."/>
            <person name="Barry A."/>
            <person name="Bayul T."/>
            <person name="Berlin A."/>
            <person name="Bessette D."/>
            <person name="Bloom T."/>
            <person name="Blye J."/>
            <person name="Boguslavskiy L."/>
            <person name="Bonnet C."/>
            <person name="Boukhgalter B."/>
            <person name="Bourzgui I."/>
            <person name="Brown A."/>
            <person name="Cahill P."/>
            <person name="Channer S."/>
            <person name="Cheshatsang Y."/>
            <person name="Chuda L."/>
            <person name="Citroen M."/>
            <person name="Collymore A."/>
            <person name="Cooke P."/>
            <person name="Costello M."/>
            <person name="D'Aco K."/>
            <person name="Daza R."/>
            <person name="De Haan G."/>
            <person name="DeGray S."/>
            <person name="DeMaso C."/>
            <person name="Dhargay N."/>
            <person name="Dooley K."/>
            <person name="Dooley E."/>
            <person name="Doricent M."/>
            <person name="Dorje P."/>
            <person name="Dorjee K."/>
            <person name="Dupes A."/>
            <person name="Elong R."/>
            <person name="Falk J."/>
            <person name="Farina A."/>
            <person name="Faro S."/>
            <person name="Ferguson D."/>
            <person name="Fisher S."/>
            <person name="Foley C.D."/>
            <person name="Franke A."/>
            <person name="Friedrich D."/>
            <person name="Gadbois L."/>
            <person name="Gearin G."/>
            <person name="Gearin C.R."/>
            <person name="Giannoukos G."/>
            <person name="Goode T."/>
            <person name="Graham J."/>
            <person name="Grandbois E."/>
            <person name="Grewal S."/>
            <person name="Gyaltsen K."/>
            <person name="Hafez N."/>
            <person name="Hagos B."/>
            <person name="Hall J."/>
            <person name="Henson C."/>
            <person name="Hollinger A."/>
            <person name="Honan T."/>
            <person name="Huard M.D."/>
            <person name="Hughes L."/>
            <person name="Hurhula B."/>
            <person name="Husby M.E."/>
            <person name="Kamat A."/>
            <person name="Kanga B."/>
            <person name="Kashin S."/>
            <person name="Khazanovich D."/>
            <person name="Kisner P."/>
            <person name="Lance K."/>
            <person name="Lara M."/>
            <person name="Lee W."/>
            <person name="Lennon N."/>
            <person name="Letendre F."/>
            <person name="LeVine R."/>
            <person name="Lipovsky A."/>
            <person name="Liu X."/>
            <person name="Liu J."/>
            <person name="Liu S."/>
            <person name="Lokyitsang T."/>
            <person name="Lokyitsang Y."/>
            <person name="Lubonja R."/>
            <person name="Lui A."/>
            <person name="MacDonald P."/>
            <person name="Magnisalis V."/>
            <person name="Maru K."/>
            <person name="Matthews C."/>
            <person name="McCusker W."/>
            <person name="McDonough S."/>
            <person name="Mehta T."/>
            <person name="Meldrim J."/>
            <person name="Meneus L."/>
            <person name="Mihai O."/>
            <person name="Mihalev A."/>
            <person name="Mihova T."/>
            <person name="Mittelman R."/>
            <person name="Mlenga V."/>
            <person name="Montmayeur A."/>
            <person name="Mulrain L."/>
            <person name="Navidi A."/>
            <person name="Naylor J."/>
            <person name="Negash T."/>
            <person name="Nguyen T."/>
            <person name="Nguyen N."/>
            <person name="Nicol R."/>
            <person name="Norbu C."/>
            <person name="Norbu N."/>
            <person name="Novod N."/>
            <person name="O'Neill B."/>
            <person name="Osman S."/>
            <person name="Markiewicz E."/>
            <person name="Oyono O.L."/>
            <person name="Patti C."/>
            <person name="Phunkhang P."/>
            <person name="Pierre F."/>
            <person name="Priest M."/>
            <person name="Raghuraman S."/>
            <person name="Rege F."/>
            <person name="Reyes R."/>
            <person name="Rise C."/>
            <person name="Rogov P."/>
            <person name="Ross K."/>
            <person name="Ryan E."/>
            <person name="Settipalli S."/>
            <person name="Shea T."/>
            <person name="Sherpa N."/>
            <person name="Shi L."/>
            <person name="Shih D."/>
            <person name="Sparrow T."/>
            <person name="Spaulding J."/>
            <person name="Stalker J."/>
            <person name="Stange-Thomann N."/>
            <person name="Stavropoulos S."/>
            <person name="Stone C."/>
            <person name="Strader C."/>
            <person name="Tesfaye S."/>
            <person name="Thomson T."/>
            <person name="Thoulutsang Y."/>
            <person name="Thoulutsang D."/>
            <person name="Topham K."/>
            <person name="Topping I."/>
            <person name="Tsamla T."/>
            <person name="Vassiliev H."/>
            <person name="Vo A."/>
            <person name="Wangchuk T."/>
            <person name="Wangdi T."/>
            <person name="Weiand M."/>
            <person name="Wilkinson J."/>
            <person name="Wilson A."/>
            <person name="Yadav S."/>
            <person name="Young G."/>
            <person name="Yu Q."/>
            <person name="Zembek L."/>
            <person name="Zhong D."/>
            <person name="Zimmer A."/>
            <person name="Zwirko Z."/>
            <person name="Jaffe D.B."/>
            <person name="Alvarez P."/>
            <person name="Brockman W."/>
            <person name="Butler J."/>
            <person name="Chin C."/>
            <person name="Gnerre S."/>
            <person name="Grabherr M."/>
            <person name="Kleber M."/>
            <person name="Mauceli E."/>
            <person name="MacCallum I."/>
        </authorList>
    </citation>
    <scope>NUCLEOTIDE SEQUENCE [LARGE SCALE GENOMIC DNA]</scope>
    <source>
        <strain evidence="13">Tucson 15287-2541.00</strain>
    </source>
</reference>
<feature type="domain" description="Peptidase M16 C-terminal" evidence="10">
    <location>
        <begin position="727"/>
        <end position="910"/>
    </location>
</feature>
<dbReference type="InterPro" id="IPR007863">
    <property type="entry name" value="Peptidase_M16_C"/>
</dbReference>
<dbReference type="PANTHER" id="PTHR43690:SF18">
    <property type="entry name" value="INSULIN-DEGRADING ENZYME-RELATED"/>
    <property type="match status" value="1"/>
</dbReference>
<feature type="domain" description="Peptidase M16 N-terminal" evidence="9">
    <location>
        <begin position="93"/>
        <end position="220"/>
    </location>
</feature>
<feature type="domain" description="Peptidase M16 C-terminal" evidence="10">
    <location>
        <begin position="249"/>
        <end position="419"/>
    </location>
</feature>
<evidence type="ECO:0000256" key="6">
    <source>
        <dbReference type="ARBA" id="ARBA00023049"/>
    </source>
</evidence>
<comment type="similarity">
    <text evidence="1 7">Belongs to the peptidase M16 family.</text>
</comment>
<keyword evidence="2" id="KW-0645">Protease</keyword>
<dbReference type="STRING" id="7222.B4IXU9"/>
<evidence type="ECO:0000259" key="9">
    <source>
        <dbReference type="Pfam" id="PF00675"/>
    </source>
</evidence>
<accession>B4IXU9</accession>
<dbReference type="Pfam" id="PF16187">
    <property type="entry name" value="Peptidase_M16_M"/>
    <property type="match status" value="1"/>
</dbReference>
<dbReference type="PhylomeDB" id="B4IXU9"/>
<evidence type="ECO:0000256" key="1">
    <source>
        <dbReference type="ARBA" id="ARBA00007261"/>
    </source>
</evidence>
<dbReference type="FunFam" id="3.30.830.10:FF:000005">
    <property type="entry name" value="nardilysin isoform X1"/>
    <property type="match status" value="1"/>
</dbReference>
<dbReference type="HOGENOM" id="CLU_004639_1_0_1"/>
<protein>
    <submittedName>
        <fullName evidence="12">GH16264</fullName>
    </submittedName>
</protein>
<feature type="domain" description="Peptidase M16 middle/third" evidence="11">
    <location>
        <begin position="439"/>
        <end position="724"/>
    </location>
</feature>
<dbReference type="FunCoup" id="B4IXU9">
    <property type="interactions" value="329"/>
</dbReference>
<dbReference type="MEROPS" id="M16.A07"/>
<evidence type="ECO:0000256" key="2">
    <source>
        <dbReference type="ARBA" id="ARBA00022670"/>
    </source>
</evidence>
<evidence type="ECO:0000259" key="10">
    <source>
        <dbReference type="Pfam" id="PF05193"/>
    </source>
</evidence>
<dbReference type="KEGG" id="dgr:6556522"/>
<dbReference type="Pfam" id="PF05193">
    <property type="entry name" value="Peptidase_M16_C"/>
    <property type="match status" value="2"/>
</dbReference>
<dbReference type="InterPro" id="IPR032632">
    <property type="entry name" value="Peptidase_M16_M"/>
</dbReference>
<dbReference type="InParanoid" id="B4IXU9"/>
<dbReference type="GO" id="GO:0006508">
    <property type="term" value="P:proteolysis"/>
    <property type="evidence" value="ECO:0007669"/>
    <property type="project" value="UniProtKB-KW"/>
</dbReference>
<feature type="region of interest" description="Disordered" evidence="8">
    <location>
        <begin position="61"/>
        <end position="88"/>
    </location>
</feature>
<dbReference type="Pfam" id="PF00675">
    <property type="entry name" value="Peptidase_M16"/>
    <property type="match status" value="1"/>
</dbReference>
<dbReference type="GO" id="GO:0004222">
    <property type="term" value="F:metalloendopeptidase activity"/>
    <property type="evidence" value="ECO:0007669"/>
    <property type="project" value="InterPro"/>
</dbReference>